<dbReference type="VEuPathDB" id="FungiDB:MAPG_05431"/>
<organism evidence="3 4">
    <name type="scientific">Magnaporthiopsis poae (strain ATCC 64411 / 73-15)</name>
    <name type="common">Kentucky bluegrass fungus</name>
    <name type="synonym">Magnaporthe poae</name>
    <dbReference type="NCBI Taxonomy" id="644358"/>
    <lineage>
        <taxon>Eukaryota</taxon>
        <taxon>Fungi</taxon>
        <taxon>Dikarya</taxon>
        <taxon>Ascomycota</taxon>
        <taxon>Pezizomycotina</taxon>
        <taxon>Sordariomycetes</taxon>
        <taxon>Sordariomycetidae</taxon>
        <taxon>Magnaporthales</taxon>
        <taxon>Magnaporthaceae</taxon>
        <taxon>Magnaporthiopsis</taxon>
    </lineage>
</organism>
<sequence length="329" mass="35162">MPRKHQLPDSPVVLTPKRTRAQAASSSSKKRNTPVSGHNLTPGAKREVEDVVNGEAEMLNLTNDQRAYYDELIINKALGAGVGGAAAAPTSKPVARRLTYSSPIIDLDPPPPPPPPPKVLGAKDPVQTGYKVPHDLAIQSLRHLLGVVTIQNKPITTSVTITREVQNAAGQPQTGTVCIYGVVYGPQFAPMPQDVAKGVADAISYIAHSRGGTAGLIPLSILTRALGLHMVLVFRTKPPHAPDTLEVYRPDEAIKAYQDSRLASLKMKRAVAAHATAIDNEPDVSTWGTKLLSMAGMDVEEHDELTKGATQECLRDWFEGGTPSAPLPI</sequence>
<name>A0A0C4DZD6_MAGP6</name>
<dbReference type="EMBL" id="ADBL01001291">
    <property type="status" value="NOT_ANNOTATED_CDS"/>
    <property type="molecule type" value="Genomic_DNA"/>
</dbReference>
<reference evidence="2" key="3">
    <citation type="submission" date="2011-03" db="EMBL/GenBank/DDBJ databases">
        <title>Annotation of Magnaporthe poae ATCC 64411.</title>
        <authorList>
            <person name="Ma L.-J."/>
            <person name="Dead R."/>
            <person name="Young S.K."/>
            <person name="Zeng Q."/>
            <person name="Gargeya S."/>
            <person name="Fitzgerald M."/>
            <person name="Haas B."/>
            <person name="Abouelleil A."/>
            <person name="Alvarado L."/>
            <person name="Arachchi H.M."/>
            <person name="Berlin A."/>
            <person name="Brown A."/>
            <person name="Chapman S.B."/>
            <person name="Chen Z."/>
            <person name="Dunbar C."/>
            <person name="Freedman E."/>
            <person name="Gearin G."/>
            <person name="Gellesch M."/>
            <person name="Goldberg J."/>
            <person name="Griggs A."/>
            <person name="Gujja S."/>
            <person name="Heiman D."/>
            <person name="Howarth C."/>
            <person name="Larson L."/>
            <person name="Lui A."/>
            <person name="MacDonald P.J.P."/>
            <person name="Mehta T."/>
            <person name="Montmayeur A."/>
            <person name="Murphy C."/>
            <person name="Neiman D."/>
            <person name="Pearson M."/>
            <person name="Priest M."/>
            <person name="Roberts A."/>
            <person name="Saif S."/>
            <person name="Shea T."/>
            <person name="Shenoy N."/>
            <person name="Sisk P."/>
            <person name="Stolte C."/>
            <person name="Sykes S."/>
            <person name="Yandava C."/>
            <person name="Wortman J."/>
            <person name="Nusbaum C."/>
            <person name="Birren B."/>
        </authorList>
    </citation>
    <scope>NUCLEOTIDE SEQUENCE</scope>
    <source>
        <strain evidence="2">ATCC 64411</strain>
    </source>
</reference>
<accession>A0A0C4DZD6</accession>
<protein>
    <submittedName>
        <fullName evidence="2 3">Uncharacterized protein</fullName>
    </submittedName>
</protein>
<reference evidence="4" key="2">
    <citation type="submission" date="2010-05" db="EMBL/GenBank/DDBJ databases">
        <title>The genome sequence of Magnaporthe poae strain ATCC 64411.</title>
        <authorList>
            <person name="Ma L.-J."/>
            <person name="Dead R."/>
            <person name="Young S."/>
            <person name="Zeng Q."/>
            <person name="Koehrsen M."/>
            <person name="Alvarado L."/>
            <person name="Berlin A."/>
            <person name="Chapman S.B."/>
            <person name="Chen Z."/>
            <person name="Freedman E."/>
            <person name="Gellesch M."/>
            <person name="Goldberg J."/>
            <person name="Griggs A."/>
            <person name="Gujja S."/>
            <person name="Heilman E.R."/>
            <person name="Heiman D."/>
            <person name="Hepburn T."/>
            <person name="Howarth C."/>
            <person name="Jen D."/>
            <person name="Larson L."/>
            <person name="Mehta T."/>
            <person name="Neiman D."/>
            <person name="Pearson M."/>
            <person name="Roberts A."/>
            <person name="Saif S."/>
            <person name="Shea T."/>
            <person name="Shenoy N."/>
            <person name="Sisk P."/>
            <person name="Stolte C."/>
            <person name="Sykes S."/>
            <person name="Walk T."/>
            <person name="White J."/>
            <person name="Yandava C."/>
            <person name="Haas B."/>
            <person name="Nusbaum C."/>
            <person name="Birren B."/>
        </authorList>
    </citation>
    <scope>NUCLEOTIDE SEQUENCE [LARGE SCALE GENOMIC DNA]</scope>
    <source>
        <strain evidence="4">ATCC 64411 / 73-15</strain>
    </source>
</reference>
<reference evidence="3" key="5">
    <citation type="submission" date="2015-06" db="UniProtKB">
        <authorList>
            <consortium name="EnsemblFungi"/>
        </authorList>
    </citation>
    <scope>IDENTIFICATION</scope>
    <source>
        <strain evidence="3">ATCC 64411</strain>
    </source>
</reference>
<feature type="region of interest" description="Disordered" evidence="1">
    <location>
        <begin position="1"/>
        <end position="47"/>
    </location>
</feature>
<dbReference type="Proteomes" id="UP000011715">
    <property type="component" value="Unassembled WGS sequence"/>
</dbReference>
<proteinExistence type="predicted"/>
<keyword evidence="4" id="KW-1185">Reference proteome</keyword>
<dbReference type="AlphaFoldDB" id="A0A0C4DZD6"/>
<evidence type="ECO:0000313" key="3">
    <source>
        <dbReference type="EnsemblFungi" id="MAPG_05431T0"/>
    </source>
</evidence>
<dbReference type="EnsemblFungi" id="MAPG_05431T0">
    <property type="protein sequence ID" value="MAPG_05431T0"/>
    <property type="gene ID" value="MAPG_05431"/>
</dbReference>
<evidence type="ECO:0000256" key="1">
    <source>
        <dbReference type="SAM" id="MobiDB-lite"/>
    </source>
</evidence>
<evidence type="ECO:0000313" key="4">
    <source>
        <dbReference type="Proteomes" id="UP000011715"/>
    </source>
</evidence>
<dbReference type="EMBL" id="GL876969">
    <property type="protein sequence ID" value="KLU86417.1"/>
    <property type="molecule type" value="Genomic_DNA"/>
</dbReference>
<reference evidence="2" key="1">
    <citation type="submission" date="2010-05" db="EMBL/GenBank/DDBJ databases">
        <title>The Genome Sequence of Magnaporthe poae strain ATCC 64411.</title>
        <authorList>
            <consortium name="The Broad Institute Genome Sequencing Platform"/>
            <consortium name="Broad Institute Genome Sequencing Center for Infectious Disease"/>
            <person name="Ma L.-J."/>
            <person name="Dead R."/>
            <person name="Young S."/>
            <person name="Zeng Q."/>
            <person name="Koehrsen M."/>
            <person name="Alvarado L."/>
            <person name="Berlin A."/>
            <person name="Chapman S.B."/>
            <person name="Chen Z."/>
            <person name="Freedman E."/>
            <person name="Gellesch M."/>
            <person name="Goldberg J."/>
            <person name="Griggs A."/>
            <person name="Gujja S."/>
            <person name="Heilman E.R."/>
            <person name="Heiman D."/>
            <person name="Hepburn T."/>
            <person name="Howarth C."/>
            <person name="Jen D."/>
            <person name="Larson L."/>
            <person name="Mehta T."/>
            <person name="Neiman D."/>
            <person name="Pearson M."/>
            <person name="Roberts A."/>
            <person name="Saif S."/>
            <person name="Shea T."/>
            <person name="Shenoy N."/>
            <person name="Sisk P."/>
            <person name="Stolte C."/>
            <person name="Sykes S."/>
            <person name="Walk T."/>
            <person name="White J."/>
            <person name="Yandava C."/>
            <person name="Haas B."/>
            <person name="Nusbaum C."/>
            <person name="Birren B."/>
        </authorList>
    </citation>
    <scope>NUCLEOTIDE SEQUENCE</scope>
    <source>
        <strain evidence="2">ATCC 64411</strain>
    </source>
</reference>
<gene>
    <name evidence="2" type="ORF">MAPG_05431</name>
</gene>
<reference evidence="3" key="4">
    <citation type="journal article" date="2015" name="G3 (Bethesda)">
        <title>Genome sequences of three phytopathogenic species of the Magnaporthaceae family of fungi.</title>
        <authorList>
            <person name="Okagaki L.H."/>
            <person name="Nunes C.C."/>
            <person name="Sailsbery J."/>
            <person name="Clay B."/>
            <person name="Brown D."/>
            <person name="John T."/>
            <person name="Oh Y."/>
            <person name="Young N."/>
            <person name="Fitzgerald M."/>
            <person name="Haas B.J."/>
            <person name="Zeng Q."/>
            <person name="Young S."/>
            <person name="Adiconis X."/>
            <person name="Fan L."/>
            <person name="Levin J.Z."/>
            <person name="Mitchell T.K."/>
            <person name="Okubara P.A."/>
            <person name="Farman M.L."/>
            <person name="Kohn L.M."/>
            <person name="Birren B."/>
            <person name="Ma L.-J."/>
            <person name="Dean R.A."/>
        </authorList>
    </citation>
    <scope>NUCLEOTIDE SEQUENCE</scope>
    <source>
        <strain evidence="3">ATCC 64411 / 73-15</strain>
    </source>
</reference>
<evidence type="ECO:0000313" key="2">
    <source>
        <dbReference type="EMBL" id="KLU86417.1"/>
    </source>
</evidence>